<protein>
    <submittedName>
        <fullName evidence="2">Uncharacterized protein</fullName>
    </submittedName>
</protein>
<proteinExistence type="predicted"/>
<dbReference type="EMBL" id="GGEC01091759">
    <property type="protein sequence ID" value="MBX72243.1"/>
    <property type="molecule type" value="Transcribed_RNA"/>
</dbReference>
<feature type="chain" id="PRO_5015199817" evidence="1">
    <location>
        <begin position="18"/>
        <end position="56"/>
    </location>
</feature>
<keyword evidence="1" id="KW-0732">Signal</keyword>
<feature type="signal peptide" evidence="1">
    <location>
        <begin position="1"/>
        <end position="17"/>
    </location>
</feature>
<sequence>MAALTFHWVTLLSLTPHDHVDLHCVSHESEYRNFCNNDCRVAIILIVLLKKRISTL</sequence>
<evidence type="ECO:0000313" key="2">
    <source>
        <dbReference type="EMBL" id="MBX72243.1"/>
    </source>
</evidence>
<name>A0A2P2QZ40_RHIMU</name>
<reference evidence="2" key="1">
    <citation type="submission" date="2018-02" db="EMBL/GenBank/DDBJ databases">
        <title>Rhizophora mucronata_Transcriptome.</title>
        <authorList>
            <person name="Meera S.P."/>
            <person name="Sreeshan A."/>
            <person name="Augustine A."/>
        </authorList>
    </citation>
    <scope>NUCLEOTIDE SEQUENCE</scope>
    <source>
        <tissue evidence="2">Leaf</tissue>
    </source>
</reference>
<dbReference type="AlphaFoldDB" id="A0A2P2QZ40"/>
<evidence type="ECO:0000256" key="1">
    <source>
        <dbReference type="SAM" id="SignalP"/>
    </source>
</evidence>
<organism evidence="2">
    <name type="scientific">Rhizophora mucronata</name>
    <name type="common">Asiatic mangrove</name>
    <dbReference type="NCBI Taxonomy" id="61149"/>
    <lineage>
        <taxon>Eukaryota</taxon>
        <taxon>Viridiplantae</taxon>
        <taxon>Streptophyta</taxon>
        <taxon>Embryophyta</taxon>
        <taxon>Tracheophyta</taxon>
        <taxon>Spermatophyta</taxon>
        <taxon>Magnoliopsida</taxon>
        <taxon>eudicotyledons</taxon>
        <taxon>Gunneridae</taxon>
        <taxon>Pentapetalae</taxon>
        <taxon>rosids</taxon>
        <taxon>fabids</taxon>
        <taxon>Malpighiales</taxon>
        <taxon>Rhizophoraceae</taxon>
        <taxon>Rhizophora</taxon>
    </lineage>
</organism>
<accession>A0A2P2QZ40</accession>